<evidence type="ECO:0000259" key="1">
    <source>
        <dbReference type="Pfam" id="PF01028"/>
    </source>
</evidence>
<gene>
    <name evidence="3" type="ORF">ACFQRL_14940</name>
</gene>
<name>A0ABW2HK85_9MICO</name>
<dbReference type="InterPro" id="IPR035447">
    <property type="entry name" value="DNA_topo_I_N_sf"/>
</dbReference>
<keyword evidence="4" id="KW-1185">Reference proteome</keyword>
<evidence type="ECO:0000313" key="3">
    <source>
        <dbReference type="EMBL" id="MFC7270259.1"/>
    </source>
</evidence>
<dbReference type="InterPro" id="IPR011010">
    <property type="entry name" value="DNA_brk_join_enz"/>
</dbReference>
<dbReference type="Gene3D" id="1.10.132.120">
    <property type="match status" value="1"/>
</dbReference>
<protein>
    <submittedName>
        <fullName evidence="3">DNA topoisomerase IB</fullName>
    </submittedName>
</protein>
<dbReference type="EMBL" id="JBHTBE010000004">
    <property type="protein sequence ID" value="MFC7270259.1"/>
    <property type="molecule type" value="Genomic_DNA"/>
</dbReference>
<dbReference type="Gene3D" id="3.30.66.10">
    <property type="entry name" value="DNA topoisomerase I domain"/>
    <property type="match status" value="1"/>
</dbReference>
<sequence length="321" mass="35323">MPRLRRVHPDEDPGFRRVRAGTGFRYLDADGAAPATADADRIRDLVIPPAWDDVWISVDPLGHIQAVGTDEAGRRQYLYHPRWRQKQDTGKYARALALAEALPHARGRVTTALRRPELDRERVLAAAFRMLDLAAPRVGSARYLERYGSRGLTTLQRRDAQVAASVVTLSFPAKSGRRAFIEIDDGDLAATIELLGAGRPRSRLLAYRRGRRNVALTPAEVNAHVRALTGGRFTAKDFRTLRGTILAADALARIGTVDTKTDLKRAEQLAVRATAEALGNTIAVARGSYIDPRVFAAYRKGRLLELGVSPESAIRALLGEH</sequence>
<reference evidence="4" key="1">
    <citation type="journal article" date="2019" name="Int. J. Syst. Evol. Microbiol.">
        <title>The Global Catalogue of Microorganisms (GCM) 10K type strain sequencing project: providing services to taxonomists for standard genome sequencing and annotation.</title>
        <authorList>
            <consortium name="The Broad Institute Genomics Platform"/>
            <consortium name="The Broad Institute Genome Sequencing Center for Infectious Disease"/>
            <person name="Wu L."/>
            <person name="Ma J."/>
        </authorList>
    </citation>
    <scope>NUCLEOTIDE SEQUENCE [LARGE SCALE GENOMIC DNA]</scope>
    <source>
        <strain evidence="4">CGMCC 1.15772</strain>
    </source>
</reference>
<dbReference type="InterPro" id="IPR013500">
    <property type="entry name" value="TopoI_cat_euk"/>
</dbReference>
<dbReference type="SUPFAM" id="SSF56349">
    <property type="entry name" value="DNA breaking-rejoining enzymes"/>
    <property type="match status" value="1"/>
</dbReference>
<dbReference type="InterPro" id="IPR014711">
    <property type="entry name" value="TopoI_cat_a-hlx-sub_euk"/>
</dbReference>
<dbReference type="PROSITE" id="PS52038">
    <property type="entry name" value="TOPO_IB_2"/>
    <property type="match status" value="1"/>
</dbReference>
<proteinExistence type="predicted"/>
<feature type="domain" description="DNA topoisomerase IB N-terminal" evidence="2">
    <location>
        <begin position="23"/>
        <end position="70"/>
    </location>
</feature>
<organism evidence="3 4">
    <name type="scientific">Microbacterium fluvii</name>
    <dbReference type="NCBI Taxonomy" id="415215"/>
    <lineage>
        <taxon>Bacteria</taxon>
        <taxon>Bacillati</taxon>
        <taxon>Actinomycetota</taxon>
        <taxon>Actinomycetes</taxon>
        <taxon>Micrococcales</taxon>
        <taxon>Microbacteriaceae</taxon>
        <taxon>Microbacterium</taxon>
    </lineage>
</organism>
<evidence type="ECO:0000259" key="2">
    <source>
        <dbReference type="Pfam" id="PF21338"/>
    </source>
</evidence>
<dbReference type="Pfam" id="PF01028">
    <property type="entry name" value="Topoisom_I"/>
    <property type="match status" value="1"/>
</dbReference>
<comment type="caution">
    <text evidence="3">The sequence shown here is derived from an EMBL/GenBank/DDBJ whole genome shotgun (WGS) entry which is preliminary data.</text>
</comment>
<dbReference type="Gene3D" id="3.90.15.10">
    <property type="entry name" value="Topoisomerase I, Chain A, domain 3"/>
    <property type="match status" value="1"/>
</dbReference>
<evidence type="ECO:0000313" key="4">
    <source>
        <dbReference type="Proteomes" id="UP001596507"/>
    </source>
</evidence>
<dbReference type="RefSeq" id="WP_262875189.1">
    <property type="nucleotide sequence ID" value="NZ_BAABKW010000007.1"/>
</dbReference>
<accession>A0ABW2HK85</accession>
<feature type="domain" description="DNA topoisomerase I catalytic core eukaryotic-type" evidence="1">
    <location>
        <begin position="82"/>
        <end position="285"/>
    </location>
</feature>
<dbReference type="Pfam" id="PF21338">
    <property type="entry name" value="Top1B_N_bact"/>
    <property type="match status" value="1"/>
</dbReference>
<dbReference type="Proteomes" id="UP001596507">
    <property type="component" value="Unassembled WGS sequence"/>
</dbReference>
<dbReference type="InterPro" id="IPR049331">
    <property type="entry name" value="Top1B_N_bact"/>
</dbReference>
<dbReference type="SUPFAM" id="SSF55869">
    <property type="entry name" value="DNA topoisomerase I domain"/>
    <property type="match status" value="1"/>
</dbReference>